<comment type="caution">
    <text evidence="1">The sequence shown here is derived from an EMBL/GenBank/DDBJ whole genome shotgun (WGS) entry which is preliminary data.</text>
</comment>
<evidence type="ECO:0000313" key="2">
    <source>
        <dbReference type="Proteomes" id="UP000623467"/>
    </source>
</evidence>
<dbReference type="Proteomes" id="UP000623467">
    <property type="component" value="Unassembled WGS sequence"/>
</dbReference>
<organism evidence="1 2">
    <name type="scientific">Mycena sanguinolenta</name>
    <dbReference type="NCBI Taxonomy" id="230812"/>
    <lineage>
        <taxon>Eukaryota</taxon>
        <taxon>Fungi</taxon>
        <taxon>Dikarya</taxon>
        <taxon>Basidiomycota</taxon>
        <taxon>Agaricomycotina</taxon>
        <taxon>Agaricomycetes</taxon>
        <taxon>Agaricomycetidae</taxon>
        <taxon>Agaricales</taxon>
        <taxon>Marasmiineae</taxon>
        <taxon>Mycenaceae</taxon>
        <taxon>Mycena</taxon>
    </lineage>
</organism>
<accession>A0A8H6XIG5</accession>
<evidence type="ECO:0000313" key="1">
    <source>
        <dbReference type="EMBL" id="KAF7341029.1"/>
    </source>
</evidence>
<keyword evidence="2" id="KW-1185">Reference proteome</keyword>
<dbReference type="EMBL" id="JACAZH010000028">
    <property type="protein sequence ID" value="KAF7341029.1"/>
    <property type="molecule type" value="Genomic_DNA"/>
</dbReference>
<name>A0A8H6XIG5_9AGAR</name>
<protein>
    <submittedName>
        <fullName evidence="1">Uncharacterized protein</fullName>
    </submittedName>
</protein>
<proteinExistence type="predicted"/>
<reference evidence="1" key="1">
    <citation type="submission" date="2020-05" db="EMBL/GenBank/DDBJ databases">
        <title>Mycena genomes resolve the evolution of fungal bioluminescence.</title>
        <authorList>
            <person name="Tsai I.J."/>
        </authorList>
    </citation>
    <scope>NUCLEOTIDE SEQUENCE</scope>
    <source>
        <strain evidence="1">160909Yilan</strain>
    </source>
</reference>
<gene>
    <name evidence="1" type="ORF">MSAN_02088700</name>
</gene>
<sequence length="115" mass="12788">MATCQDYQVSWRPQMQACKTTMLTDNRGGCQDVFVPNQGYLVPRCIHNAAHSSDLDPWMVMLPTGNALRLDGTKFPRTQPTYAIPPIATAPTSWPPCTVTMKIHQVLSNHFTGVI</sequence>
<dbReference type="AlphaFoldDB" id="A0A8H6XIG5"/>